<dbReference type="Pfam" id="PF17774">
    <property type="entry name" value="YlmH_RBD"/>
    <property type="match status" value="1"/>
</dbReference>
<dbReference type="InterPro" id="IPR012677">
    <property type="entry name" value="Nucleotide-bd_a/b_plait_sf"/>
</dbReference>
<sequence>MNYEEELFQKRLLELAKKADSRNIVTFTDFLNLNELNIYHQSAGALSFVKCVGFGGYEQAERQILAFIPDALCYFTEDFADRTDFSVALRQSVRYPISCLRIEPQNKKFSGSLSHRDFLGAALNTGIERSTIGDILVEENAAWMFCLERMADFLSEALTRVRNTPVNVRQVPPEKIDYAPKYELVRGSVASVRLDSLLALAFGASRSSLVGLIEGGKVFVNGRLITSNGYKVKENDLISARGLGRFRYLGVSSSTKKGRLIAEIEKYI</sequence>
<dbReference type="RefSeq" id="WP_006861046.1">
    <property type="nucleotide sequence ID" value="NZ_ACCL02000005.1"/>
</dbReference>
<dbReference type="eggNOG" id="COG2302">
    <property type="taxonomic scope" value="Bacteria"/>
</dbReference>
<evidence type="ECO:0000313" key="4">
    <source>
        <dbReference type="Proteomes" id="UP000005561"/>
    </source>
</evidence>
<dbReference type="OrthoDB" id="9812787at2"/>
<dbReference type="InterPro" id="IPR002942">
    <property type="entry name" value="S4_RNA-bd"/>
</dbReference>
<evidence type="ECO:0000313" key="3">
    <source>
        <dbReference type="EMBL" id="EET61568.1"/>
    </source>
</evidence>
<gene>
    <name evidence="3" type="ORF">BRYFOR_06251</name>
</gene>
<dbReference type="Pfam" id="PF01479">
    <property type="entry name" value="S4"/>
    <property type="match status" value="1"/>
</dbReference>
<dbReference type="Gene3D" id="3.30.1370.160">
    <property type="match status" value="1"/>
</dbReference>
<dbReference type="Gene3D" id="3.30.70.330">
    <property type="match status" value="1"/>
</dbReference>
<dbReference type="Proteomes" id="UP000005561">
    <property type="component" value="Unassembled WGS sequence"/>
</dbReference>
<keyword evidence="4" id="KW-1185">Reference proteome</keyword>
<dbReference type="SUPFAM" id="SSF55174">
    <property type="entry name" value="Alpha-L RNA-binding motif"/>
    <property type="match status" value="1"/>
</dbReference>
<dbReference type="EMBL" id="ACCL02000005">
    <property type="protein sequence ID" value="EET61568.1"/>
    <property type="molecule type" value="Genomic_DNA"/>
</dbReference>
<comment type="caution">
    <text evidence="3">The sequence shown here is derived from an EMBL/GenBank/DDBJ whole genome shotgun (WGS) entry which is preliminary data.</text>
</comment>
<name>C6LCA4_9FIRM</name>
<dbReference type="CDD" id="cd00165">
    <property type="entry name" value="S4"/>
    <property type="match status" value="1"/>
</dbReference>
<evidence type="ECO:0000259" key="2">
    <source>
        <dbReference type="SMART" id="SM00363"/>
    </source>
</evidence>
<feature type="domain" description="RNA-binding S4" evidence="2">
    <location>
        <begin position="192"/>
        <end position="249"/>
    </location>
</feature>
<keyword evidence="1" id="KW-0694">RNA-binding</keyword>
<dbReference type="PROSITE" id="PS50889">
    <property type="entry name" value="S4"/>
    <property type="match status" value="1"/>
</dbReference>
<dbReference type="GO" id="GO:0003723">
    <property type="term" value="F:RNA binding"/>
    <property type="evidence" value="ECO:0007669"/>
    <property type="project" value="UniProtKB-KW"/>
</dbReference>
<dbReference type="Gene3D" id="3.10.290.10">
    <property type="entry name" value="RNA-binding S4 domain"/>
    <property type="match status" value="1"/>
</dbReference>
<proteinExistence type="predicted"/>
<dbReference type="SMART" id="SM00363">
    <property type="entry name" value="S4"/>
    <property type="match status" value="1"/>
</dbReference>
<dbReference type="InterPro" id="IPR040591">
    <property type="entry name" value="RqcP2_RBD"/>
</dbReference>
<evidence type="ECO:0000256" key="1">
    <source>
        <dbReference type="PROSITE-ProRule" id="PRU00182"/>
    </source>
</evidence>
<reference evidence="3" key="1">
    <citation type="submission" date="2009-07" db="EMBL/GenBank/DDBJ databases">
        <authorList>
            <person name="Weinstock G."/>
            <person name="Sodergren E."/>
            <person name="Clifton S."/>
            <person name="Fulton L."/>
            <person name="Fulton B."/>
            <person name="Courtney L."/>
            <person name="Fronick C."/>
            <person name="Harrison M."/>
            <person name="Strong C."/>
            <person name="Farmer C."/>
            <person name="Delahaunty K."/>
            <person name="Markovic C."/>
            <person name="Hall O."/>
            <person name="Minx P."/>
            <person name="Tomlinson C."/>
            <person name="Mitreva M."/>
            <person name="Nelson J."/>
            <person name="Hou S."/>
            <person name="Wollam A."/>
            <person name="Pepin K.H."/>
            <person name="Johnson M."/>
            <person name="Bhonagiri V."/>
            <person name="Nash W.E."/>
            <person name="Warren W."/>
            <person name="Chinwalla A."/>
            <person name="Mardis E.R."/>
            <person name="Wilson R.K."/>
        </authorList>
    </citation>
    <scope>NUCLEOTIDE SEQUENCE [LARGE SCALE GENOMIC DNA]</scope>
    <source>
        <strain evidence="3">DSM 14469</strain>
    </source>
</reference>
<dbReference type="AlphaFoldDB" id="C6LCA4"/>
<dbReference type="STRING" id="168384.SAMN05660368_00200"/>
<protein>
    <submittedName>
        <fullName evidence="3">S4 domain protein</fullName>
    </submittedName>
</protein>
<accession>C6LCA4</accession>
<dbReference type="InterPro" id="IPR036986">
    <property type="entry name" value="S4_RNA-bd_sf"/>
</dbReference>
<organism evidence="3 4">
    <name type="scientific">Marvinbryantia formatexigens DSM 14469</name>
    <dbReference type="NCBI Taxonomy" id="478749"/>
    <lineage>
        <taxon>Bacteria</taxon>
        <taxon>Bacillati</taxon>
        <taxon>Bacillota</taxon>
        <taxon>Clostridia</taxon>
        <taxon>Lachnospirales</taxon>
        <taxon>Lachnospiraceae</taxon>
        <taxon>Marvinbryantia</taxon>
    </lineage>
</organism>